<feature type="region of interest" description="Disordered" evidence="1">
    <location>
        <begin position="262"/>
        <end position="304"/>
    </location>
</feature>
<evidence type="ECO:0000313" key="3">
    <source>
        <dbReference type="Proteomes" id="UP000663845"/>
    </source>
</evidence>
<feature type="compositionally biased region" description="Polar residues" evidence="1">
    <location>
        <begin position="262"/>
        <end position="276"/>
    </location>
</feature>
<sequence>MSPESIYNHRLKINVQSSPKLVISKKFHLPSSKFEYGNLHMLTKRKNLPSNEQEQSNHQYIFTNRPVPEPIIHCSVNNQVYDRSMIQKSSTTENIPRHPPLLNSKFCPLSTSSSNKEIKSMDFRPLITYGRRKLGSIPPLSSLIITKKKSLSPMNGKLSNQKPLTRSIPVDIISNNRAMVVSSIIPSSLSYSTASSCSCSSSSSPPSSASAASSTNVGTVFLPIQVTKSQNKNKNNNNNSIKYSNITIRNEGRNYSCQYVQNQSEPQQSLKYQNTRNKVRLEDDIDKSRRISSSSSVGGEGNSYRSTLIMDSNVLRLIRRYDPVTSSPTGIKQHGSLEATRNMWHTFAPQAGSIQSSDSSPFLSHRSLTTTYEDGTSIKQVPTPRLQRQPAIHDTEPSPPPPTIPPPPPPSSSISNSLRPILKYASSRSRSEFIVEPRQNESLKNEIELLSNDNTAKYQPLFSTGTKRVCSAFSKSELDLRMQQEQPPIRPPSPVFINRQQNKESFRPLYGRSKSSVGINQIYDDEDDTNDISPLPSSHGSYVGKLKELFVTKSSLDLTNPSINDSIDSNLNRHVNSNNKLDISSSLVKTTPIINSIEPDQRKINKPTIIVQDVTTTPILFNKNSRLKNQKTLDRYCKVQSIDKYYQ</sequence>
<feature type="region of interest" description="Disordered" evidence="1">
    <location>
        <begin position="371"/>
        <end position="417"/>
    </location>
</feature>
<proteinExistence type="predicted"/>
<dbReference type="EMBL" id="CAJNOG010000738">
    <property type="protein sequence ID" value="CAF1347696.1"/>
    <property type="molecule type" value="Genomic_DNA"/>
</dbReference>
<gene>
    <name evidence="2" type="ORF">JYZ213_LOCUS34856</name>
</gene>
<organism evidence="2 3">
    <name type="scientific">Adineta steineri</name>
    <dbReference type="NCBI Taxonomy" id="433720"/>
    <lineage>
        <taxon>Eukaryota</taxon>
        <taxon>Metazoa</taxon>
        <taxon>Spiralia</taxon>
        <taxon>Gnathifera</taxon>
        <taxon>Rotifera</taxon>
        <taxon>Eurotatoria</taxon>
        <taxon>Bdelloidea</taxon>
        <taxon>Adinetida</taxon>
        <taxon>Adinetidae</taxon>
        <taxon>Adineta</taxon>
    </lineage>
</organism>
<dbReference type="Proteomes" id="UP000663845">
    <property type="component" value="Unassembled WGS sequence"/>
</dbReference>
<feature type="compositionally biased region" description="Basic and acidic residues" evidence="1">
    <location>
        <begin position="279"/>
        <end position="289"/>
    </location>
</feature>
<feature type="compositionally biased region" description="Polar residues" evidence="1">
    <location>
        <begin position="371"/>
        <end position="380"/>
    </location>
</feature>
<reference evidence="2" key="1">
    <citation type="submission" date="2021-02" db="EMBL/GenBank/DDBJ databases">
        <authorList>
            <person name="Nowell W R."/>
        </authorList>
    </citation>
    <scope>NUCLEOTIDE SEQUENCE</scope>
</reference>
<name>A0A815H5J1_9BILA</name>
<protein>
    <submittedName>
        <fullName evidence="2">Uncharacterized protein</fullName>
    </submittedName>
</protein>
<accession>A0A815H5J1</accession>
<evidence type="ECO:0000256" key="1">
    <source>
        <dbReference type="SAM" id="MobiDB-lite"/>
    </source>
</evidence>
<feature type="compositionally biased region" description="Pro residues" evidence="1">
    <location>
        <begin position="397"/>
        <end position="411"/>
    </location>
</feature>
<comment type="caution">
    <text evidence="2">The sequence shown here is derived from an EMBL/GenBank/DDBJ whole genome shotgun (WGS) entry which is preliminary data.</text>
</comment>
<evidence type="ECO:0000313" key="2">
    <source>
        <dbReference type="EMBL" id="CAF1347696.1"/>
    </source>
</evidence>
<dbReference type="AlphaFoldDB" id="A0A815H5J1"/>